<name>A0A512NIN4_9HYPH</name>
<dbReference type="AlphaFoldDB" id="A0A512NIN4"/>
<comment type="caution">
    <text evidence="1">The sequence shown here is derived from an EMBL/GenBank/DDBJ whole genome shotgun (WGS) entry which is preliminary data.</text>
</comment>
<sequence length="99" mass="10833">MTYQIIRQAIMDRQCASALYEDYVRVFCPRTIGKDKSGTAVVTAFQYGGGCPGGLPLGGKWCCFRVSDLDLISITDDAWRIGTSSGRRTSWVTDVDVAS</sequence>
<proteinExistence type="predicted"/>
<dbReference type="EMBL" id="BKAJ01000110">
    <property type="protein sequence ID" value="GEP58775.1"/>
    <property type="molecule type" value="Genomic_DNA"/>
</dbReference>
<protein>
    <submittedName>
        <fullName evidence="1">Uncharacterized protein</fullName>
    </submittedName>
</protein>
<accession>A0A512NIN4</accession>
<dbReference type="OrthoDB" id="1493123at2"/>
<evidence type="ECO:0000313" key="2">
    <source>
        <dbReference type="Proteomes" id="UP000321058"/>
    </source>
</evidence>
<dbReference type="Proteomes" id="UP000321058">
    <property type="component" value="Unassembled WGS sequence"/>
</dbReference>
<dbReference type="RefSeq" id="WP_147154167.1">
    <property type="nucleotide sequence ID" value="NZ_BKAJ01000110.1"/>
</dbReference>
<organism evidence="1 2">
    <name type="scientific">Reyranella soli</name>
    <dbReference type="NCBI Taxonomy" id="1230389"/>
    <lineage>
        <taxon>Bacteria</taxon>
        <taxon>Pseudomonadati</taxon>
        <taxon>Pseudomonadota</taxon>
        <taxon>Alphaproteobacteria</taxon>
        <taxon>Hyphomicrobiales</taxon>
        <taxon>Reyranellaceae</taxon>
        <taxon>Reyranella</taxon>
    </lineage>
</organism>
<reference evidence="1 2" key="1">
    <citation type="submission" date="2019-07" db="EMBL/GenBank/DDBJ databases">
        <title>Whole genome shotgun sequence of Reyranella soli NBRC 108950.</title>
        <authorList>
            <person name="Hosoyama A."/>
            <person name="Uohara A."/>
            <person name="Ohji S."/>
            <person name="Ichikawa N."/>
        </authorList>
    </citation>
    <scope>NUCLEOTIDE SEQUENCE [LARGE SCALE GENOMIC DNA]</scope>
    <source>
        <strain evidence="1 2">NBRC 108950</strain>
    </source>
</reference>
<gene>
    <name evidence="1" type="ORF">RSO01_59410</name>
</gene>
<evidence type="ECO:0000313" key="1">
    <source>
        <dbReference type="EMBL" id="GEP58775.1"/>
    </source>
</evidence>
<keyword evidence="2" id="KW-1185">Reference proteome</keyword>